<accession>X0YPA4</accession>
<dbReference type="EMBL" id="BARS01040695">
    <property type="protein sequence ID" value="GAG38541.1"/>
    <property type="molecule type" value="Genomic_DNA"/>
</dbReference>
<proteinExistence type="predicted"/>
<evidence type="ECO:0000313" key="1">
    <source>
        <dbReference type="EMBL" id="GAG38541.1"/>
    </source>
</evidence>
<comment type="caution">
    <text evidence="1">The sequence shown here is derived from an EMBL/GenBank/DDBJ whole genome shotgun (WGS) entry which is preliminary data.</text>
</comment>
<dbReference type="AlphaFoldDB" id="X0YPA4"/>
<organism evidence="1">
    <name type="scientific">marine sediment metagenome</name>
    <dbReference type="NCBI Taxonomy" id="412755"/>
    <lineage>
        <taxon>unclassified sequences</taxon>
        <taxon>metagenomes</taxon>
        <taxon>ecological metagenomes</taxon>
    </lineage>
</organism>
<feature type="non-terminal residue" evidence="1">
    <location>
        <position position="41"/>
    </location>
</feature>
<sequence>MTRWGAPSLILLVAFGLRLFRLGDANLWWDEALAVWGVRKG</sequence>
<protein>
    <submittedName>
        <fullName evidence="1">Uncharacterized protein</fullName>
    </submittedName>
</protein>
<name>X0YPA4_9ZZZZ</name>
<gene>
    <name evidence="1" type="ORF">S01H1_62002</name>
</gene>
<reference evidence="1" key="1">
    <citation type="journal article" date="2014" name="Front. Microbiol.">
        <title>High frequency of phylogenetically diverse reductive dehalogenase-homologous genes in deep subseafloor sedimentary metagenomes.</title>
        <authorList>
            <person name="Kawai M."/>
            <person name="Futagami T."/>
            <person name="Toyoda A."/>
            <person name="Takaki Y."/>
            <person name="Nishi S."/>
            <person name="Hori S."/>
            <person name="Arai W."/>
            <person name="Tsubouchi T."/>
            <person name="Morono Y."/>
            <person name="Uchiyama I."/>
            <person name="Ito T."/>
            <person name="Fujiyama A."/>
            <person name="Inagaki F."/>
            <person name="Takami H."/>
        </authorList>
    </citation>
    <scope>NUCLEOTIDE SEQUENCE</scope>
    <source>
        <strain evidence="1">Expedition CK06-06</strain>
    </source>
</reference>